<dbReference type="PANTHER" id="PTHR34220">
    <property type="entry name" value="SENSOR HISTIDINE KINASE YPDA"/>
    <property type="match status" value="1"/>
</dbReference>
<gene>
    <name evidence="4" type="ORF">CGL56_17595</name>
</gene>
<feature type="coiled-coil region" evidence="1">
    <location>
        <begin position="141"/>
        <end position="168"/>
    </location>
</feature>
<name>A0A2G0CAU9_9BACT</name>
<dbReference type="GO" id="GO:0000155">
    <property type="term" value="F:phosphorelay sensor kinase activity"/>
    <property type="evidence" value="ECO:0007669"/>
    <property type="project" value="InterPro"/>
</dbReference>
<keyword evidence="2" id="KW-1133">Transmembrane helix</keyword>
<dbReference type="Gene3D" id="3.30.565.10">
    <property type="entry name" value="Histidine kinase-like ATPase, C-terminal domain"/>
    <property type="match status" value="1"/>
</dbReference>
<dbReference type="AlphaFoldDB" id="A0A2G0CAU9"/>
<organism evidence="4 5">
    <name type="scientific">Neolewinella marina</name>
    <dbReference type="NCBI Taxonomy" id="438751"/>
    <lineage>
        <taxon>Bacteria</taxon>
        <taxon>Pseudomonadati</taxon>
        <taxon>Bacteroidota</taxon>
        <taxon>Saprospiria</taxon>
        <taxon>Saprospirales</taxon>
        <taxon>Lewinellaceae</taxon>
        <taxon>Neolewinella</taxon>
    </lineage>
</organism>
<keyword evidence="1" id="KW-0175">Coiled coil</keyword>
<keyword evidence="2" id="KW-0472">Membrane</keyword>
<dbReference type="PANTHER" id="PTHR34220:SF7">
    <property type="entry name" value="SENSOR HISTIDINE KINASE YPDA"/>
    <property type="match status" value="1"/>
</dbReference>
<feature type="transmembrane region" description="Helical" evidence="2">
    <location>
        <begin position="38"/>
        <end position="59"/>
    </location>
</feature>
<dbReference type="EMBL" id="PDLO01000013">
    <property type="protein sequence ID" value="PHK97095.1"/>
    <property type="molecule type" value="Genomic_DNA"/>
</dbReference>
<comment type="caution">
    <text evidence="4">The sequence shown here is derived from an EMBL/GenBank/DDBJ whole genome shotgun (WGS) entry which is preliminary data.</text>
</comment>
<dbReference type="InterPro" id="IPR050640">
    <property type="entry name" value="Bact_2-comp_sensor_kinase"/>
</dbReference>
<keyword evidence="5" id="KW-1185">Reference proteome</keyword>
<evidence type="ECO:0000313" key="4">
    <source>
        <dbReference type="EMBL" id="PHK97095.1"/>
    </source>
</evidence>
<dbReference type="Pfam" id="PF06580">
    <property type="entry name" value="His_kinase"/>
    <property type="match status" value="1"/>
</dbReference>
<evidence type="ECO:0000259" key="3">
    <source>
        <dbReference type="Pfam" id="PF06580"/>
    </source>
</evidence>
<protein>
    <recommendedName>
        <fullName evidence="3">Signal transduction histidine kinase internal region domain-containing protein</fullName>
    </recommendedName>
</protein>
<dbReference type="Proteomes" id="UP000226437">
    <property type="component" value="Unassembled WGS sequence"/>
</dbReference>
<dbReference type="InterPro" id="IPR036890">
    <property type="entry name" value="HATPase_C_sf"/>
</dbReference>
<feature type="domain" description="Signal transduction histidine kinase internal region" evidence="3">
    <location>
        <begin position="160"/>
        <end position="236"/>
    </location>
</feature>
<keyword evidence="2" id="KW-0812">Transmembrane</keyword>
<dbReference type="OrthoDB" id="9792992at2"/>
<evidence type="ECO:0000256" key="1">
    <source>
        <dbReference type="SAM" id="Coils"/>
    </source>
</evidence>
<dbReference type="RefSeq" id="WP_099107905.1">
    <property type="nucleotide sequence ID" value="NZ_JAATJF010000002.1"/>
</dbReference>
<feature type="transmembrane region" description="Helical" evidence="2">
    <location>
        <begin position="71"/>
        <end position="88"/>
    </location>
</feature>
<dbReference type="GO" id="GO:0016020">
    <property type="term" value="C:membrane"/>
    <property type="evidence" value="ECO:0007669"/>
    <property type="project" value="InterPro"/>
</dbReference>
<sequence>MSTTRISRSVLTQASVWVGLLLLFTLSGDTTHRTTADYWLIVVRIGGFAAFFNLLYYLVLPLYFAGRKRAFYGWVVVVFLGYVAYSIGTDYWLLDLAHRGADAGAGEAPPRRERPWTFLLFVATFIGLAIFGVAATFRGFAAFESKRKAEEEANRQRLEAEIALLKSQINPHFLLNTINNLYALALTAPDKTPDALLKLSEMVSYILYECASPRVTLARDLDFIASYVDLQRLRLPPNAELRLELPAATPERLLIEPMLLVPFVENAFKHGLTTSQPCTISIRILLEGNELRLQVKNLLLPPKQRQNGQPSGIGMANTRQRLQHAYPDRHTLHVEQRDGHHHVELQLNLAP</sequence>
<evidence type="ECO:0000256" key="2">
    <source>
        <dbReference type="SAM" id="Phobius"/>
    </source>
</evidence>
<dbReference type="SUPFAM" id="SSF55874">
    <property type="entry name" value="ATPase domain of HSP90 chaperone/DNA topoisomerase II/histidine kinase"/>
    <property type="match status" value="1"/>
</dbReference>
<accession>A0A2G0CAU9</accession>
<reference evidence="4 5" key="1">
    <citation type="submission" date="2017-10" db="EMBL/GenBank/DDBJ databases">
        <title>The draft genome sequence of Lewinella marina KCTC 32374.</title>
        <authorList>
            <person name="Wang K."/>
        </authorList>
    </citation>
    <scope>NUCLEOTIDE SEQUENCE [LARGE SCALE GENOMIC DNA]</scope>
    <source>
        <strain evidence="4 5">MKG-38</strain>
    </source>
</reference>
<evidence type="ECO:0000313" key="5">
    <source>
        <dbReference type="Proteomes" id="UP000226437"/>
    </source>
</evidence>
<feature type="transmembrane region" description="Helical" evidence="2">
    <location>
        <begin position="116"/>
        <end position="137"/>
    </location>
</feature>
<proteinExistence type="predicted"/>
<dbReference type="InterPro" id="IPR010559">
    <property type="entry name" value="Sig_transdc_His_kin_internal"/>
</dbReference>